<dbReference type="SUPFAM" id="SSF48403">
    <property type="entry name" value="Ankyrin repeat"/>
    <property type="match status" value="1"/>
</dbReference>
<reference evidence="5" key="2">
    <citation type="submission" date="2023-01" db="EMBL/GenBank/DDBJ databases">
        <authorList>
            <person name="Petersen C."/>
        </authorList>
    </citation>
    <scope>NUCLEOTIDE SEQUENCE</scope>
    <source>
        <strain evidence="5">IBT 15450</strain>
    </source>
</reference>
<dbReference type="Pfam" id="PF12796">
    <property type="entry name" value="Ank_2"/>
    <property type="match status" value="1"/>
</dbReference>
<evidence type="ECO:0000256" key="3">
    <source>
        <dbReference type="PROSITE-ProRule" id="PRU00023"/>
    </source>
</evidence>
<dbReference type="SMART" id="SM00248">
    <property type="entry name" value="ANK"/>
    <property type="match status" value="2"/>
</dbReference>
<feature type="region of interest" description="Disordered" evidence="4">
    <location>
        <begin position="1"/>
        <end position="21"/>
    </location>
</feature>
<feature type="repeat" description="ANK" evidence="3">
    <location>
        <begin position="224"/>
        <end position="256"/>
    </location>
</feature>
<evidence type="ECO:0000256" key="1">
    <source>
        <dbReference type="ARBA" id="ARBA00022737"/>
    </source>
</evidence>
<dbReference type="PROSITE" id="PS50088">
    <property type="entry name" value="ANK_REPEAT"/>
    <property type="match status" value="1"/>
</dbReference>
<reference evidence="5" key="1">
    <citation type="journal article" date="2023" name="IMA Fungus">
        <title>Comparative genomic study of the Penicillium genus elucidates a diverse pangenome and 15 lateral gene transfer events.</title>
        <authorList>
            <person name="Petersen C."/>
            <person name="Sorensen T."/>
            <person name="Nielsen M.R."/>
            <person name="Sondergaard T.E."/>
            <person name="Sorensen J.L."/>
            <person name="Fitzpatrick D.A."/>
            <person name="Frisvad J.C."/>
            <person name="Nielsen K.L."/>
        </authorList>
    </citation>
    <scope>NUCLEOTIDE SEQUENCE</scope>
    <source>
        <strain evidence="5">IBT 15450</strain>
    </source>
</reference>
<organism evidence="5 6">
    <name type="scientific">Penicillium canescens</name>
    <dbReference type="NCBI Taxonomy" id="5083"/>
    <lineage>
        <taxon>Eukaryota</taxon>
        <taxon>Fungi</taxon>
        <taxon>Dikarya</taxon>
        <taxon>Ascomycota</taxon>
        <taxon>Pezizomycotina</taxon>
        <taxon>Eurotiomycetes</taxon>
        <taxon>Eurotiomycetidae</taxon>
        <taxon>Eurotiales</taxon>
        <taxon>Aspergillaceae</taxon>
        <taxon>Penicillium</taxon>
    </lineage>
</organism>
<sequence length="287" mass="33035">MSAQDILEKEPSGRSETPPPVPRQMLSLIHRLEELDDDQQLRQLLDHSFSDDWDIRHLSGVMIDAIRSNKIWLVRELLRRNLPMSPIYVLEAVKAKAKDILSTFFAKAWDINKPMGRMDPPLLPNALEDWEMTIWLLDRGADPNVRCDIDYSPLSYAVKYADLPTIDLLLRRGGDVRKGQLVHNAIYRETETLEVVKILIGKGAPFNSLMYQDHQASWDMFPFMRETPLHTALALKRDDVVQYLIRKGANVNIENYKGQTVMQCADEDTRRRIVQEIQIRSGLSASL</sequence>
<keyword evidence="2 3" id="KW-0040">ANK repeat</keyword>
<keyword evidence="1" id="KW-0677">Repeat</keyword>
<dbReference type="Gene3D" id="1.25.40.20">
    <property type="entry name" value="Ankyrin repeat-containing domain"/>
    <property type="match status" value="1"/>
</dbReference>
<protein>
    <submittedName>
        <fullName evidence="5">Uncharacterized protein</fullName>
    </submittedName>
</protein>
<dbReference type="AlphaFoldDB" id="A0AAD6IB59"/>
<proteinExistence type="predicted"/>
<dbReference type="PROSITE" id="PS50297">
    <property type="entry name" value="ANK_REP_REGION"/>
    <property type="match status" value="1"/>
</dbReference>
<comment type="caution">
    <text evidence="5">The sequence shown here is derived from an EMBL/GenBank/DDBJ whole genome shotgun (WGS) entry which is preliminary data.</text>
</comment>
<dbReference type="InterPro" id="IPR002110">
    <property type="entry name" value="Ankyrin_rpt"/>
</dbReference>
<dbReference type="InterPro" id="IPR036770">
    <property type="entry name" value="Ankyrin_rpt-contain_sf"/>
</dbReference>
<dbReference type="Proteomes" id="UP001219568">
    <property type="component" value="Unassembled WGS sequence"/>
</dbReference>
<dbReference type="EMBL" id="JAQJZL010000005">
    <property type="protein sequence ID" value="KAJ6041408.1"/>
    <property type="molecule type" value="Genomic_DNA"/>
</dbReference>
<evidence type="ECO:0000256" key="2">
    <source>
        <dbReference type="ARBA" id="ARBA00023043"/>
    </source>
</evidence>
<gene>
    <name evidence="5" type="ORF">N7460_006798</name>
</gene>
<evidence type="ECO:0000313" key="5">
    <source>
        <dbReference type="EMBL" id="KAJ6041408.1"/>
    </source>
</evidence>
<evidence type="ECO:0000256" key="4">
    <source>
        <dbReference type="SAM" id="MobiDB-lite"/>
    </source>
</evidence>
<accession>A0AAD6IB59</accession>
<feature type="compositionally biased region" description="Basic and acidic residues" evidence="4">
    <location>
        <begin position="1"/>
        <end position="13"/>
    </location>
</feature>
<name>A0AAD6IB59_PENCN</name>
<dbReference type="PANTHER" id="PTHR24171">
    <property type="entry name" value="ANKYRIN REPEAT DOMAIN-CONTAINING PROTEIN 39-RELATED"/>
    <property type="match status" value="1"/>
</dbReference>
<evidence type="ECO:0000313" key="6">
    <source>
        <dbReference type="Proteomes" id="UP001219568"/>
    </source>
</evidence>
<keyword evidence="6" id="KW-1185">Reference proteome</keyword>